<dbReference type="PANTHER" id="PTHR43096:SF10">
    <property type="entry name" value="CHAPERONE PROTEIN DNAJ A6, CHLOROPLASTIC"/>
    <property type="match status" value="1"/>
</dbReference>
<gene>
    <name evidence="3" type="ORF">UFOVP1247_218</name>
    <name evidence="2" type="ORF">UFOVP970_258</name>
</gene>
<dbReference type="PANTHER" id="PTHR43096">
    <property type="entry name" value="DNAJ HOMOLOG 1, MITOCHONDRIAL-RELATED"/>
    <property type="match status" value="1"/>
</dbReference>
<reference evidence="2" key="1">
    <citation type="submission" date="2020-05" db="EMBL/GenBank/DDBJ databases">
        <authorList>
            <person name="Chiriac C."/>
            <person name="Salcher M."/>
            <person name="Ghai R."/>
            <person name="Kavagutti S V."/>
        </authorList>
    </citation>
    <scope>NUCLEOTIDE SEQUENCE</scope>
</reference>
<dbReference type="PRINTS" id="PR00625">
    <property type="entry name" value="JDOMAIN"/>
</dbReference>
<dbReference type="PROSITE" id="PS00636">
    <property type="entry name" value="DNAJ_1"/>
    <property type="match status" value="1"/>
</dbReference>
<organism evidence="2">
    <name type="scientific">uncultured Caudovirales phage</name>
    <dbReference type="NCBI Taxonomy" id="2100421"/>
    <lineage>
        <taxon>Viruses</taxon>
        <taxon>Duplodnaviria</taxon>
        <taxon>Heunggongvirae</taxon>
        <taxon>Uroviricota</taxon>
        <taxon>Caudoviricetes</taxon>
        <taxon>Peduoviridae</taxon>
        <taxon>Maltschvirus</taxon>
        <taxon>Maltschvirus maltsch</taxon>
    </lineage>
</organism>
<dbReference type="InterPro" id="IPR036869">
    <property type="entry name" value="J_dom_sf"/>
</dbReference>
<dbReference type="Gene3D" id="1.10.287.110">
    <property type="entry name" value="DnaJ domain"/>
    <property type="match status" value="1"/>
</dbReference>
<proteinExistence type="predicted"/>
<dbReference type="SUPFAM" id="SSF46565">
    <property type="entry name" value="Chaperone J-domain"/>
    <property type="match status" value="1"/>
</dbReference>
<evidence type="ECO:0000259" key="1">
    <source>
        <dbReference type="PROSITE" id="PS50076"/>
    </source>
</evidence>
<dbReference type="EMBL" id="LR796916">
    <property type="protein sequence ID" value="CAB4175561.1"/>
    <property type="molecule type" value="Genomic_DNA"/>
</dbReference>
<dbReference type="GO" id="GO:0042026">
    <property type="term" value="P:protein refolding"/>
    <property type="evidence" value="ECO:0007669"/>
    <property type="project" value="TreeGrafter"/>
</dbReference>
<evidence type="ECO:0000313" key="3">
    <source>
        <dbReference type="EMBL" id="CAB4193847.1"/>
    </source>
</evidence>
<dbReference type="PROSITE" id="PS50076">
    <property type="entry name" value="DNAJ_2"/>
    <property type="match status" value="1"/>
</dbReference>
<dbReference type="SMART" id="SM00271">
    <property type="entry name" value="DnaJ"/>
    <property type="match status" value="1"/>
</dbReference>
<accession>A0A6J5Q1T4</accession>
<dbReference type="GO" id="GO:0051082">
    <property type="term" value="F:unfolded protein binding"/>
    <property type="evidence" value="ECO:0007669"/>
    <property type="project" value="TreeGrafter"/>
</dbReference>
<sequence>MSHYSILGVSQTATHDEIKKAYRKLALKHHPDKNNGSKSSDDMFKKISDSYAILGDEKKRAEYDKGAFKNFRDPEWSNSGRTYHKTGFDDFVNSFKHSDFKASSNRARSTQGKTHDAPPRTSHLDINIEWVIDLADALNGTKVNIEFTRKKINYISNSGNSLNYTLVDEEKEVIINIDLTKKAVLIKEEDGKYFTLIRLTTLGNEEVVDRTDIWGEIEQVPIFGDVYIKLEIRNPEWISIKDNVIIHRVDLTLSKILFPSEKIEIETIFNKKYAVNFNMPQDISNLKFSIPLVGLIDDKGVQGSYLVRFNIILPDIELLSIEDSKKLKSLLLDCENKT</sequence>
<dbReference type="InterPro" id="IPR001623">
    <property type="entry name" value="DnaJ_domain"/>
</dbReference>
<dbReference type="InterPro" id="IPR018253">
    <property type="entry name" value="DnaJ_domain_CS"/>
</dbReference>
<protein>
    <submittedName>
        <fullName evidence="2">DnaJ domain</fullName>
    </submittedName>
</protein>
<evidence type="ECO:0000313" key="2">
    <source>
        <dbReference type="EMBL" id="CAB4175561.1"/>
    </source>
</evidence>
<name>A0A6J5Q1T4_9CAUD</name>
<dbReference type="CDD" id="cd06257">
    <property type="entry name" value="DnaJ"/>
    <property type="match status" value="1"/>
</dbReference>
<dbReference type="EMBL" id="LR797195">
    <property type="protein sequence ID" value="CAB4193847.1"/>
    <property type="molecule type" value="Genomic_DNA"/>
</dbReference>
<feature type="domain" description="J" evidence="1">
    <location>
        <begin position="2"/>
        <end position="67"/>
    </location>
</feature>
<dbReference type="Pfam" id="PF00226">
    <property type="entry name" value="DnaJ"/>
    <property type="match status" value="1"/>
</dbReference>